<accession>A0ABR7JNE6</accession>
<evidence type="ECO:0000256" key="3">
    <source>
        <dbReference type="ARBA" id="ARBA00022670"/>
    </source>
</evidence>
<dbReference type="Gene3D" id="3.40.630.10">
    <property type="entry name" value="Zn peptidases"/>
    <property type="match status" value="1"/>
</dbReference>
<evidence type="ECO:0000256" key="6">
    <source>
        <dbReference type="PIRNR" id="PIRNR001123"/>
    </source>
</evidence>
<comment type="similarity">
    <text evidence="1 6">Belongs to the peptidase M42 family.</text>
</comment>
<proteinExistence type="inferred from homology"/>
<comment type="caution">
    <text evidence="7">The sequence shown here is derived from an EMBL/GenBank/DDBJ whole genome shotgun (WGS) entry which is preliminary data.</text>
</comment>
<keyword evidence="4" id="KW-0479">Metal-binding</keyword>
<keyword evidence="3" id="KW-0645">Protease</keyword>
<organism evidence="7 8">
    <name type="scientific">Romboutsia faecis</name>
    <dbReference type="NCBI Taxonomy" id="2764597"/>
    <lineage>
        <taxon>Bacteria</taxon>
        <taxon>Bacillati</taxon>
        <taxon>Bacillota</taxon>
        <taxon>Clostridia</taxon>
        <taxon>Peptostreptococcales</taxon>
        <taxon>Peptostreptococcaceae</taxon>
        <taxon>Romboutsia</taxon>
    </lineage>
</organism>
<keyword evidence="5" id="KW-0378">Hydrolase</keyword>
<dbReference type="InterPro" id="IPR023367">
    <property type="entry name" value="Peptidase_M42_dom2"/>
</dbReference>
<evidence type="ECO:0000313" key="8">
    <source>
        <dbReference type="Proteomes" id="UP000609849"/>
    </source>
</evidence>
<dbReference type="CDD" id="cd05657">
    <property type="entry name" value="M42_glucanase_like"/>
    <property type="match status" value="1"/>
</dbReference>
<evidence type="ECO:0000256" key="4">
    <source>
        <dbReference type="ARBA" id="ARBA00022723"/>
    </source>
</evidence>
<dbReference type="Proteomes" id="UP000609849">
    <property type="component" value="Unassembled WGS sequence"/>
</dbReference>
<keyword evidence="2" id="KW-0031">Aminopeptidase</keyword>
<reference evidence="7 8" key="1">
    <citation type="submission" date="2020-08" db="EMBL/GenBank/DDBJ databases">
        <authorList>
            <person name="Liu C."/>
            <person name="Sun Q."/>
        </authorList>
    </citation>
    <scope>NUCLEOTIDE SEQUENCE [LARGE SCALE GENOMIC DNA]</scope>
    <source>
        <strain evidence="7 8">NSJ-18</strain>
    </source>
</reference>
<dbReference type="PANTHER" id="PTHR32481">
    <property type="entry name" value="AMINOPEPTIDASE"/>
    <property type="match status" value="1"/>
</dbReference>
<gene>
    <name evidence="7" type="ORF">H8923_05840</name>
</gene>
<evidence type="ECO:0000256" key="2">
    <source>
        <dbReference type="ARBA" id="ARBA00022438"/>
    </source>
</evidence>
<name>A0ABR7JNE6_9FIRM</name>
<dbReference type="InterPro" id="IPR051464">
    <property type="entry name" value="Peptidase_M42_aminopept"/>
</dbReference>
<evidence type="ECO:0000313" key="7">
    <source>
        <dbReference type="EMBL" id="MBC5996277.1"/>
    </source>
</evidence>
<dbReference type="RefSeq" id="WP_153972085.1">
    <property type="nucleotide sequence ID" value="NZ_JACRWE010000002.1"/>
</dbReference>
<dbReference type="PIRSF" id="PIRSF001123">
    <property type="entry name" value="PepA_GA"/>
    <property type="match status" value="1"/>
</dbReference>
<evidence type="ECO:0000256" key="1">
    <source>
        <dbReference type="ARBA" id="ARBA00006272"/>
    </source>
</evidence>
<sequence length="343" mass="38647">MNYNLLYKYIKELLSIPSPTGYTEDVEKYVVNFLKSRDIRYKIANKGSVIATIEGKDKINVTTFSTHVDTLGAMVKEIKENGRLSVSLIGDYVISSVEGECCTIHTKNNKKYEGTLQNIKPSIHAYANESKQIDRSTENYEIVIDEEVFCKADINNLGIDVGDMVSFDTRTRITSSGFIKSRYLDDKAAVGVMLYVIDYIILNEISLSHTINFLFTNYEEVGHGASAFIPKDTMNFIAIDLGCLGEKQNSTEYDVSICTKDSNGPYDYKLINYFINLCKEDSINYKLDIYDNYGSDAISAIRSGLDAKFALFGPGIYASHGYERTHIKSLEETIKLIIKYISN</sequence>
<dbReference type="InterPro" id="IPR008007">
    <property type="entry name" value="Peptidase_M42"/>
</dbReference>
<dbReference type="Pfam" id="PF05343">
    <property type="entry name" value="Peptidase_M42"/>
    <property type="match status" value="1"/>
</dbReference>
<evidence type="ECO:0000256" key="5">
    <source>
        <dbReference type="ARBA" id="ARBA00022801"/>
    </source>
</evidence>
<dbReference type="PANTHER" id="PTHR32481:SF7">
    <property type="entry name" value="AMINOPEPTIDASE YHFE-RELATED"/>
    <property type="match status" value="1"/>
</dbReference>
<protein>
    <submittedName>
        <fullName evidence="7">M42 family metallopeptidase</fullName>
    </submittedName>
</protein>
<dbReference type="SUPFAM" id="SSF101821">
    <property type="entry name" value="Aminopeptidase/glucanase lid domain"/>
    <property type="match status" value="1"/>
</dbReference>
<dbReference type="EMBL" id="JACRWE010000002">
    <property type="protein sequence ID" value="MBC5996277.1"/>
    <property type="molecule type" value="Genomic_DNA"/>
</dbReference>
<dbReference type="SUPFAM" id="SSF53187">
    <property type="entry name" value="Zn-dependent exopeptidases"/>
    <property type="match status" value="1"/>
</dbReference>
<dbReference type="Gene3D" id="2.40.30.40">
    <property type="entry name" value="Peptidase M42, domain 2"/>
    <property type="match status" value="1"/>
</dbReference>
<keyword evidence="8" id="KW-1185">Reference proteome</keyword>